<keyword evidence="3" id="KW-0614">Plasmid</keyword>
<dbReference type="AlphaFoldDB" id="A0A1W6P362"/>
<accession>A0A1W6P362</accession>
<keyword evidence="4" id="KW-1185">Reference proteome</keyword>
<evidence type="ECO:0000313" key="3">
    <source>
        <dbReference type="EMBL" id="ARO15884.1"/>
    </source>
</evidence>
<keyword evidence="1" id="KW-0472">Membrane</keyword>
<organism evidence="3 4">
    <name type="scientific">Ketogulonicigenium robustum</name>
    <dbReference type="NCBI Taxonomy" id="92947"/>
    <lineage>
        <taxon>Bacteria</taxon>
        <taxon>Pseudomonadati</taxon>
        <taxon>Pseudomonadota</taxon>
        <taxon>Alphaproteobacteria</taxon>
        <taxon>Rhodobacterales</taxon>
        <taxon>Roseobacteraceae</taxon>
        <taxon>Ketogulonicigenium</taxon>
    </lineage>
</organism>
<gene>
    <name evidence="3" type="ORF">BVG79_p1000082</name>
</gene>
<dbReference type="InterPro" id="IPR009936">
    <property type="entry name" value="DUF1468"/>
</dbReference>
<name>A0A1W6P362_9RHOB</name>
<dbReference type="OrthoDB" id="6174504at2"/>
<evidence type="ECO:0000313" key="4">
    <source>
        <dbReference type="Proteomes" id="UP000242447"/>
    </source>
</evidence>
<feature type="transmembrane region" description="Helical" evidence="1">
    <location>
        <begin position="37"/>
        <end position="56"/>
    </location>
</feature>
<protein>
    <recommendedName>
        <fullName evidence="2">DUF1468 domain-containing protein</fullName>
    </recommendedName>
</protein>
<keyword evidence="1" id="KW-0812">Transmembrane</keyword>
<evidence type="ECO:0000256" key="1">
    <source>
        <dbReference type="SAM" id="Phobius"/>
    </source>
</evidence>
<feature type="transmembrane region" description="Helical" evidence="1">
    <location>
        <begin position="124"/>
        <end position="142"/>
    </location>
</feature>
<keyword evidence="1" id="KW-1133">Transmembrane helix</keyword>
<dbReference type="Proteomes" id="UP000242447">
    <property type="component" value="Plasmid unnamed1"/>
</dbReference>
<dbReference type="EMBL" id="CP019938">
    <property type="protein sequence ID" value="ARO15884.1"/>
    <property type="molecule type" value="Genomic_DNA"/>
</dbReference>
<sequence length="160" mass="17119">MKLNDIALGLLVFLAGLAVFASSWGYSTLPNQSYGANTMPLAVGMLGMVTGLALGVQGVVQRRTIGPVPWAQVQRWLRSPRHVLSLVLLMGLGVAYILVAPVIGFLLAAFLVMLPLMRLGGTTWLNAIIVSALTAVILQLIFGRLLMVPLPRGPLSFGWL</sequence>
<geneLocation type="plasmid" evidence="3">
    <name>unnamed1</name>
</geneLocation>
<dbReference type="RefSeq" id="WP_085787467.1">
    <property type="nucleotide sequence ID" value="NZ_CP019938.1"/>
</dbReference>
<evidence type="ECO:0000259" key="2">
    <source>
        <dbReference type="Pfam" id="PF07331"/>
    </source>
</evidence>
<feature type="transmembrane region" description="Helical" evidence="1">
    <location>
        <begin position="83"/>
        <end position="112"/>
    </location>
</feature>
<feature type="domain" description="DUF1468" evidence="2">
    <location>
        <begin position="8"/>
        <end position="151"/>
    </location>
</feature>
<dbReference type="KEGG" id="kro:BVG79_p1000082"/>
<reference evidence="3 4" key="1">
    <citation type="submission" date="2017-02" db="EMBL/GenBank/DDBJ databases">
        <title>Ketogulonicigenium robustum SPU B003 Genome sequencing and assembly.</title>
        <authorList>
            <person name="Li Y."/>
            <person name="Liu L."/>
            <person name="Wang C."/>
            <person name="Zhang M."/>
            <person name="Zhang T."/>
            <person name="Zhang Y."/>
        </authorList>
    </citation>
    <scope>NUCLEOTIDE SEQUENCE [LARGE SCALE GENOMIC DNA]</scope>
    <source>
        <strain evidence="3 4">SPU_B003</strain>
        <plasmid evidence="3 4">unnamed1</plasmid>
    </source>
</reference>
<dbReference type="Pfam" id="PF07331">
    <property type="entry name" value="TctB"/>
    <property type="match status" value="1"/>
</dbReference>
<proteinExistence type="predicted"/>